<feature type="transmembrane region" description="Helical" evidence="3">
    <location>
        <begin position="15"/>
        <end position="38"/>
    </location>
</feature>
<evidence type="ECO:0000313" key="5">
    <source>
        <dbReference type="EMBL" id="GLH98204.1"/>
    </source>
</evidence>
<comment type="caution">
    <text evidence="5">The sequence shown here is derived from an EMBL/GenBank/DDBJ whole genome shotgun (WGS) entry which is preliminary data.</text>
</comment>
<dbReference type="EMBL" id="BSDI01000014">
    <property type="protein sequence ID" value="GLH98204.1"/>
    <property type="molecule type" value="Genomic_DNA"/>
</dbReference>
<evidence type="ECO:0000313" key="6">
    <source>
        <dbReference type="Proteomes" id="UP001144280"/>
    </source>
</evidence>
<dbReference type="RefSeq" id="WP_281896866.1">
    <property type="nucleotide sequence ID" value="NZ_BSDI01000014.1"/>
</dbReference>
<dbReference type="Proteomes" id="UP001144280">
    <property type="component" value="Unassembled WGS sequence"/>
</dbReference>
<keyword evidence="3" id="KW-0472">Membrane</keyword>
<evidence type="ECO:0000259" key="4">
    <source>
        <dbReference type="Pfam" id="PF26580"/>
    </source>
</evidence>
<organism evidence="5 6">
    <name type="scientific">Phytohabitans aurantiacus</name>
    <dbReference type="NCBI Taxonomy" id="3016789"/>
    <lineage>
        <taxon>Bacteria</taxon>
        <taxon>Bacillati</taxon>
        <taxon>Actinomycetota</taxon>
        <taxon>Actinomycetes</taxon>
        <taxon>Micromonosporales</taxon>
        <taxon>Micromonosporaceae</taxon>
    </lineage>
</organism>
<sequence length="144" mass="15588">MAHDDPLKPRTGRTVLIVVAIVLAACCLCGGGIGLWAYNGYRDSAGPAREATTAFVDDVIAGRYDSAYGRMCEKTRNSVTQQEFTRIQSAQLKVTDYEISGVVISNFNGRASATVTAQLTQETGAAFTQTFPLVKEDGEWRVCQ</sequence>
<evidence type="ECO:0000256" key="2">
    <source>
        <dbReference type="ARBA" id="ARBA00093774"/>
    </source>
</evidence>
<dbReference type="Gene3D" id="3.10.450.50">
    <property type="match status" value="1"/>
</dbReference>
<reference evidence="5" key="1">
    <citation type="submission" date="2022-12" db="EMBL/GenBank/DDBJ databases">
        <title>New Phytohabitans aurantiacus sp. RD004123 nov., an actinomycete isolated from soil.</title>
        <authorList>
            <person name="Triningsih D.W."/>
            <person name="Harunari E."/>
            <person name="Igarashi Y."/>
        </authorList>
    </citation>
    <scope>NUCLEOTIDE SEQUENCE</scope>
    <source>
        <strain evidence="5">RD004123</strain>
    </source>
</reference>
<evidence type="ECO:0000256" key="3">
    <source>
        <dbReference type="SAM" id="Phobius"/>
    </source>
</evidence>
<keyword evidence="6" id="KW-1185">Reference proteome</keyword>
<keyword evidence="3" id="KW-0812">Transmembrane</keyword>
<dbReference type="InterPro" id="IPR058644">
    <property type="entry name" value="Mtb12-like_C"/>
</dbReference>
<proteinExistence type="inferred from homology"/>
<keyword evidence="1" id="KW-0732">Signal</keyword>
<gene>
    <name evidence="5" type="ORF">Pa4123_34790</name>
</gene>
<protein>
    <recommendedName>
        <fullName evidence="4">Low molecular weight antigen MTB12-like C-terminal domain-containing protein</fullName>
    </recommendedName>
</protein>
<comment type="similarity">
    <text evidence="2">Belongs to the MTB12 family.</text>
</comment>
<accession>A0ABQ5QWW6</accession>
<evidence type="ECO:0000256" key="1">
    <source>
        <dbReference type="ARBA" id="ARBA00022729"/>
    </source>
</evidence>
<dbReference type="Pfam" id="PF26580">
    <property type="entry name" value="Mtb12_C"/>
    <property type="match status" value="1"/>
</dbReference>
<name>A0ABQ5QWW6_9ACTN</name>
<keyword evidence="3" id="KW-1133">Transmembrane helix</keyword>
<feature type="domain" description="Low molecular weight antigen MTB12-like C-terminal" evidence="4">
    <location>
        <begin position="93"/>
        <end position="142"/>
    </location>
</feature>